<dbReference type="GO" id="GO:0043005">
    <property type="term" value="C:neuron projection"/>
    <property type="evidence" value="ECO:0007669"/>
    <property type="project" value="TreeGrafter"/>
</dbReference>
<dbReference type="OrthoDB" id="6581954at2759"/>
<dbReference type="WBParaSite" id="TCLT_0001048101-mRNA-1">
    <property type="protein sequence ID" value="TCLT_0001048101-mRNA-1"/>
    <property type="gene ID" value="TCLT_0001048101"/>
</dbReference>
<reference evidence="10 11" key="2">
    <citation type="submission" date="2018-11" db="EMBL/GenBank/DDBJ databases">
        <authorList>
            <consortium name="Pathogen Informatics"/>
        </authorList>
    </citation>
    <scope>NUCLEOTIDE SEQUENCE [LARGE SCALE GENOMIC DNA]</scope>
</reference>
<accession>A0A0N5DBB9</accession>
<dbReference type="GO" id="GO:0005886">
    <property type="term" value="C:plasma membrane"/>
    <property type="evidence" value="ECO:0007669"/>
    <property type="project" value="TreeGrafter"/>
</dbReference>
<keyword evidence="7" id="KW-0479">Metal-binding</keyword>
<dbReference type="PANTHER" id="PTHR11616:SF20">
    <property type="entry name" value="SODIUM- AND CHLORIDE-DEPENDENT BETAINE TRANSPORTER"/>
    <property type="match status" value="1"/>
</dbReference>
<evidence type="ECO:0000256" key="5">
    <source>
        <dbReference type="ARBA" id="ARBA00022989"/>
    </source>
</evidence>
<protein>
    <recommendedName>
        <fullName evidence="8">Transporter</fullName>
    </recommendedName>
</protein>
<dbReference type="GO" id="GO:0046872">
    <property type="term" value="F:metal ion binding"/>
    <property type="evidence" value="ECO:0007669"/>
    <property type="project" value="UniProtKB-KW"/>
</dbReference>
<feature type="transmembrane region" description="Helical" evidence="9">
    <location>
        <begin position="45"/>
        <end position="63"/>
    </location>
</feature>
<organism evidence="12">
    <name type="scientific">Thelazia callipaeda</name>
    <name type="common">Oriental eyeworm</name>
    <name type="synonym">Parasitic nematode</name>
    <dbReference type="NCBI Taxonomy" id="103827"/>
    <lineage>
        <taxon>Eukaryota</taxon>
        <taxon>Metazoa</taxon>
        <taxon>Ecdysozoa</taxon>
        <taxon>Nematoda</taxon>
        <taxon>Chromadorea</taxon>
        <taxon>Rhabditida</taxon>
        <taxon>Spirurina</taxon>
        <taxon>Spiruromorpha</taxon>
        <taxon>Thelazioidea</taxon>
        <taxon>Thelaziidae</taxon>
        <taxon>Thelazia</taxon>
    </lineage>
</organism>
<evidence type="ECO:0000313" key="10">
    <source>
        <dbReference type="EMBL" id="VDN08163.1"/>
    </source>
</evidence>
<feature type="binding site" evidence="7">
    <location>
        <position position="53"/>
    </location>
    <ligand>
        <name>Na(+)</name>
        <dbReference type="ChEBI" id="CHEBI:29101"/>
        <label>1</label>
    </ligand>
</feature>
<comment type="similarity">
    <text evidence="8">Belongs to the sodium:neurotransmitter symporter (SNF) (TC 2.A.22) family.</text>
</comment>
<name>A0A0N5DBB9_THECL</name>
<dbReference type="InterPro" id="IPR037272">
    <property type="entry name" value="SNS_sf"/>
</dbReference>
<dbReference type="GO" id="GO:0005332">
    <property type="term" value="F:gamma-aminobutyric acid:sodium:chloride symporter activity"/>
    <property type="evidence" value="ECO:0007669"/>
    <property type="project" value="TreeGrafter"/>
</dbReference>
<dbReference type="EMBL" id="UYYF01005124">
    <property type="protein sequence ID" value="VDN08163.1"/>
    <property type="molecule type" value="Genomic_DNA"/>
</dbReference>
<keyword evidence="5 9" id="KW-1133">Transmembrane helix</keyword>
<evidence type="ECO:0000256" key="1">
    <source>
        <dbReference type="ARBA" id="ARBA00004141"/>
    </source>
</evidence>
<dbReference type="PROSITE" id="PS50267">
    <property type="entry name" value="NA_NEUROTRAN_SYMP_3"/>
    <property type="match status" value="1"/>
</dbReference>
<sequence length="220" mass="24929">MKARVEPAGVANLTEGLKIDNKDKGLSVAKTAIVGRDQWSGRFDFIMSMIAYAVGLGNVWRFPYLCFKNGGGSFLVAYAIFFSFGALPIFILEITIGQYVQRGAMEMWKLCPLFKGSFEFMNDESCVTGYENTTTITQLIANLSKYNLTVETSVEQYWEKRVLMQTNSIGNFGGIQWELLGIMAFSWVIVYFALWKGITRARKVIKSLLVFGLSRFFRNF</sequence>
<proteinExistence type="inferred from homology"/>
<evidence type="ECO:0000256" key="3">
    <source>
        <dbReference type="ARBA" id="ARBA00022692"/>
    </source>
</evidence>
<feature type="binding site" evidence="7">
    <location>
        <position position="58"/>
    </location>
    <ligand>
        <name>Na(+)</name>
        <dbReference type="ChEBI" id="CHEBI:29101"/>
        <label>1</label>
    </ligand>
</feature>
<keyword evidence="3 8" id="KW-0812">Transmembrane</keyword>
<evidence type="ECO:0000256" key="9">
    <source>
        <dbReference type="SAM" id="Phobius"/>
    </source>
</evidence>
<evidence type="ECO:0000256" key="8">
    <source>
        <dbReference type="RuleBase" id="RU003732"/>
    </source>
</evidence>
<dbReference type="PRINTS" id="PR00176">
    <property type="entry name" value="NANEUSMPORT"/>
</dbReference>
<dbReference type="Pfam" id="PF00209">
    <property type="entry name" value="SNF"/>
    <property type="match status" value="2"/>
</dbReference>
<reference evidence="12" key="1">
    <citation type="submission" date="2017-02" db="UniProtKB">
        <authorList>
            <consortium name="WormBaseParasite"/>
        </authorList>
    </citation>
    <scope>IDENTIFICATION</scope>
</reference>
<dbReference type="PANTHER" id="PTHR11616">
    <property type="entry name" value="SODIUM/CHLORIDE DEPENDENT TRANSPORTER"/>
    <property type="match status" value="1"/>
</dbReference>
<feature type="transmembrane region" description="Helical" evidence="9">
    <location>
        <begin position="75"/>
        <end position="100"/>
    </location>
</feature>
<feature type="binding site" evidence="7">
    <location>
        <position position="54"/>
    </location>
    <ligand>
        <name>Na(+)</name>
        <dbReference type="ChEBI" id="CHEBI:29101"/>
        <label>1</label>
    </ligand>
</feature>
<evidence type="ECO:0000256" key="7">
    <source>
        <dbReference type="PIRSR" id="PIRSR600175-1"/>
    </source>
</evidence>
<gene>
    <name evidence="10" type="ORF">TCLT_LOCUS10470</name>
</gene>
<keyword evidence="11" id="KW-1185">Reference proteome</keyword>
<comment type="subcellular location">
    <subcellularLocation>
        <location evidence="1">Membrane</location>
        <topology evidence="1">Multi-pass membrane protein</topology>
    </subcellularLocation>
</comment>
<dbReference type="SUPFAM" id="SSF161070">
    <property type="entry name" value="SNF-like"/>
    <property type="match status" value="1"/>
</dbReference>
<feature type="transmembrane region" description="Helical" evidence="9">
    <location>
        <begin position="174"/>
        <end position="194"/>
    </location>
</feature>
<dbReference type="PROSITE" id="PS00610">
    <property type="entry name" value="NA_NEUROTRAN_SYMP_1"/>
    <property type="match status" value="1"/>
</dbReference>
<evidence type="ECO:0000256" key="6">
    <source>
        <dbReference type="ARBA" id="ARBA00023136"/>
    </source>
</evidence>
<keyword evidence="4 8" id="KW-0769">Symport</keyword>
<dbReference type="Proteomes" id="UP000276776">
    <property type="component" value="Unassembled WGS sequence"/>
</dbReference>
<keyword evidence="7" id="KW-0915">Sodium</keyword>
<dbReference type="STRING" id="103827.A0A0N5DBB9"/>
<evidence type="ECO:0000313" key="11">
    <source>
        <dbReference type="Proteomes" id="UP000276776"/>
    </source>
</evidence>
<evidence type="ECO:0000313" key="12">
    <source>
        <dbReference type="WBParaSite" id="TCLT_0001048101-mRNA-1"/>
    </source>
</evidence>
<dbReference type="InterPro" id="IPR000175">
    <property type="entry name" value="Na/ntran_symport"/>
</dbReference>
<dbReference type="AlphaFoldDB" id="A0A0N5DBB9"/>
<evidence type="ECO:0000256" key="2">
    <source>
        <dbReference type="ARBA" id="ARBA00022448"/>
    </source>
</evidence>
<keyword evidence="2 8" id="KW-0813">Transport</keyword>
<evidence type="ECO:0000256" key="4">
    <source>
        <dbReference type="ARBA" id="ARBA00022847"/>
    </source>
</evidence>
<keyword evidence="6 9" id="KW-0472">Membrane</keyword>